<accession>A0A067TVF3</accession>
<protein>
    <submittedName>
        <fullName evidence="1">Uncharacterized protein</fullName>
    </submittedName>
</protein>
<evidence type="ECO:0000313" key="2">
    <source>
        <dbReference type="Proteomes" id="UP000027222"/>
    </source>
</evidence>
<gene>
    <name evidence="1" type="ORF">GALMADRAFT_54464</name>
</gene>
<proteinExistence type="predicted"/>
<dbReference type="EMBL" id="KL142368">
    <property type="protein sequence ID" value="KDR83924.1"/>
    <property type="molecule type" value="Genomic_DNA"/>
</dbReference>
<keyword evidence="2" id="KW-1185">Reference proteome</keyword>
<dbReference type="STRING" id="685588.A0A067TVF3"/>
<dbReference type="HOGENOM" id="CLU_133941_0_0_1"/>
<evidence type="ECO:0000313" key="1">
    <source>
        <dbReference type="EMBL" id="KDR83924.1"/>
    </source>
</evidence>
<sequence>MRLQITRLPDMKENVAFIYDPIFVETQYKSYILDWGGRQTNQNIEKYISRHKGMDLVFHMFTFPVKEKSWFYLGAHLWSVVQVNDFWPLDGGRQKILRKLCQRSRGGVDETEMAKLLDNGELKQLCIELTAVRNPKVSHQFITDVLGRHSTPPSDLRRDRRVEGVKE</sequence>
<reference evidence="2" key="1">
    <citation type="journal article" date="2014" name="Proc. Natl. Acad. Sci. U.S.A.">
        <title>Extensive sampling of basidiomycete genomes demonstrates inadequacy of the white-rot/brown-rot paradigm for wood decay fungi.</title>
        <authorList>
            <person name="Riley R."/>
            <person name="Salamov A.A."/>
            <person name="Brown D.W."/>
            <person name="Nagy L.G."/>
            <person name="Floudas D."/>
            <person name="Held B.W."/>
            <person name="Levasseur A."/>
            <person name="Lombard V."/>
            <person name="Morin E."/>
            <person name="Otillar R."/>
            <person name="Lindquist E.A."/>
            <person name="Sun H."/>
            <person name="LaButti K.M."/>
            <person name="Schmutz J."/>
            <person name="Jabbour D."/>
            <person name="Luo H."/>
            <person name="Baker S.E."/>
            <person name="Pisabarro A.G."/>
            <person name="Walton J.D."/>
            <person name="Blanchette R.A."/>
            <person name="Henrissat B."/>
            <person name="Martin F."/>
            <person name="Cullen D."/>
            <person name="Hibbett D.S."/>
            <person name="Grigoriev I.V."/>
        </authorList>
    </citation>
    <scope>NUCLEOTIDE SEQUENCE [LARGE SCALE GENOMIC DNA]</scope>
    <source>
        <strain evidence="2">CBS 339.88</strain>
    </source>
</reference>
<dbReference type="AlphaFoldDB" id="A0A067TVF3"/>
<dbReference type="OrthoDB" id="2985494at2759"/>
<name>A0A067TVF3_GALM3</name>
<organism evidence="1 2">
    <name type="scientific">Galerina marginata (strain CBS 339.88)</name>
    <dbReference type="NCBI Taxonomy" id="685588"/>
    <lineage>
        <taxon>Eukaryota</taxon>
        <taxon>Fungi</taxon>
        <taxon>Dikarya</taxon>
        <taxon>Basidiomycota</taxon>
        <taxon>Agaricomycotina</taxon>
        <taxon>Agaricomycetes</taxon>
        <taxon>Agaricomycetidae</taxon>
        <taxon>Agaricales</taxon>
        <taxon>Agaricineae</taxon>
        <taxon>Strophariaceae</taxon>
        <taxon>Galerina</taxon>
    </lineage>
</organism>
<dbReference type="Proteomes" id="UP000027222">
    <property type="component" value="Unassembled WGS sequence"/>
</dbReference>